<reference evidence="3" key="1">
    <citation type="submission" date="2021-01" db="EMBL/GenBank/DDBJ databases">
        <title>Fulvivirga kasyanovii gen. nov., sp nov., a novel member of the phylum Bacteroidetes isolated from seawater in a mussel farm.</title>
        <authorList>
            <person name="Zhao L.-H."/>
            <person name="Wang Z.-J."/>
        </authorList>
    </citation>
    <scope>NUCLEOTIDE SEQUENCE</scope>
    <source>
        <strain evidence="3">2943</strain>
    </source>
</reference>
<feature type="transmembrane region" description="Helical" evidence="1">
    <location>
        <begin position="74"/>
        <end position="95"/>
    </location>
</feature>
<gene>
    <name evidence="3" type="ORF">JL102_00135</name>
</gene>
<dbReference type="Proteomes" id="UP000659388">
    <property type="component" value="Unassembled WGS sequence"/>
</dbReference>
<feature type="transmembrane region" description="Helical" evidence="1">
    <location>
        <begin position="12"/>
        <end position="31"/>
    </location>
</feature>
<dbReference type="PANTHER" id="PTHR34220">
    <property type="entry name" value="SENSOR HISTIDINE KINASE YPDA"/>
    <property type="match status" value="1"/>
</dbReference>
<keyword evidence="1" id="KW-0472">Membrane</keyword>
<dbReference type="InterPro" id="IPR010559">
    <property type="entry name" value="Sig_transdc_His_kin_internal"/>
</dbReference>
<sequence length="357" mass="41934">MQKFIKYFKKPLYAHIVFWVIIYLYFIFSVSNTGNFANMTHLLALYGLIVAGQIIVAYTLLEVLLPRFLNRKRYALFGLSLLLLLFIVFVLYNLVKVIWFDQLYYEMYSELYRNFADRPFTEKITDVPIIFSKFVLFLSPALLLMASKFYRDQQKYLKLSEQKKMAELSALKHQLNPHFLFNTLNNLYSLSLSKSDKAPEVIEKLSEILDYILYGAEANYVSIYKEVELIKNYLSLEEVRYGKRVNITFNTHLMREVNIAPLLLLTFIENAFKHGVSQELKQANIEINLSVEHEKILFNITNTKPSDVSKVYGHNKKCLGLNNVIQQLDLLYHNQEYELQIKDETNSYSVKLILKCK</sequence>
<evidence type="ECO:0000259" key="2">
    <source>
        <dbReference type="Pfam" id="PF06580"/>
    </source>
</evidence>
<comment type="caution">
    <text evidence="3">The sequence shown here is derived from an EMBL/GenBank/DDBJ whole genome shotgun (WGS) entry which is preliminary data.</text>
</comment>
<dbReference type="InterPro" id="IPR050640">
    <property type="entry name" value="Bact_2-comp_sensor_kinase"/>
</dbReference>
<evidence type="ECO:0000256" key="1">
    <source>
        <dbReference type="SAM" id="Phobius"/>
    </source>
</evidence>
<keyword evidence="3" id="KW-0808">Transferase</keyword>
<keyword evidence="4" id="KW-1185">Reference proteome</keyword>
<proteinExistence type="predicted"/>
<dbReference type="GO" id="GO:0000155">
    <property type="term" value="F:phosphorelay sensor kinase activity"/>
    <property type="evidence" value="ECO:0007669"/>
    <property type="project" value="InterPro"/>
</dbReference>
<organism evidence="3 4">
    <name type="scientific">Fulvivirga sediminis</name>
    <dbReference type="NCBI Taxonomy" id="2803949"/>
    <lineage>
        <taxon>Bacteria</taxon>
        <taxon>Pseudomonadati</taxon>
        <taxon>Bacteroidota</taxon>
        <taxon>Cytophagia</taxon>
        <taxon>Cytophagales</taxon>
        <taxon>Fulvivirgaceae</taxon>
        <taxon>Fulvivirga</taxon>
    </lineage>
</organism>
<dbReference type="RefSeq" id="WP_202241374.1">
    <property type="nucleotide sequence ID" value="NZ_JAESIY010000001.1"/>
</dbReference>
<keyword evidence="1" id="KW-1133">Transmembrane helix</keyword>
<keyword evidence="3" id="KW-0418">Kinase</keyword>
<feature type="transmembrane region" description="Helical" evidence="1">
    <location>
        <begin position="129"/>
        <end position="150"/>
    </location>
</feature>
<evidence type="ECO:0000313" key="4">
    <source>
        <dbReference type="Proteomes" id="UP000659388"/>
    </source>
</evidence>
<dbReference type="Pfam" id="PF06580">
    <property type="entry name" value="His_kinase"/>
    <property type="match status" value="1"/>
</dbReference>
<keyword evidence="1" id="KW-0812">Transmembrane</keyword>
<feature type="domain" description="Signal transduction histidine kinase internal region" evidence="2">
    <location>
        <begin position="166"/>
        <end position="244"/>
    </location>
</feature>
<name>A0A937JXD7_9BACT</name>
<dbReference type="EMBL" id="JAESIY010000001">
    <property type="protein sequence ID" value="MBL3654519.1"/>
    <property type="molecule type" value="Genomic_DNA"/>
</dbReference>
<accession>A0A937JXD7</accession>
<dbReference type="PANTHER" id="PTHR34220:SF7">
    <property type="entry name" value="SENSOR HISTIDINE KINASE YPDA"/>
    <property type="match status" value="1"/>
</dbReference>
<dbReference type="GO" id="GO:0016020">
    <property type="term" value="C:membrane"/>
    <property type="evidence" value="ECO:0007669"/>
    <property type="project" value="InterPro"/>
</dbReference>
<feature type="transmembrane region" description="Helical" evidence="1">
    <location>
        <begin position="43"/>
        <end position="65"/>
    </location>
</feature>
<evidence type="ECO:0000313" key="3">
    <source>
        <dbReference type="EMBL" id="MBL3654519.1"/>
    </source>
</evidence>
<protein>
    <submittedName>
        <fullName evidence="3">Sensor histidine kinase</fullName>
    </submittedName>
</protein>
<dbReference type="AlphaFoldDB" id="A0A937JXD7"/>